<feature type="signal peptide" evidence="1">
    <location>
        <begin position="1"/>
        <end position="22"/>
    </location>
</feature>
<dbReference type="InterPro" id="IPR038140">
    <property type="entry name" value="DotD_sf"/>
</dbReference>
<dbReference type="PROSITE" id="PS51257">
    <property type="entry name" value="PROKAR_LIPOPROTEIN"/>
    <property type="match status" value="1"/>
</dbReference>
<evidence type="ECO:0000256" key="1">
    <source>
        <dbReference type="SAM" id="SignalP"/>
    </source>
</evidence>
<dbReference type="Pfam" id="PF16816">
    <property type="entry name" value="DotD"/>
    <property type="match status" value="1"/>
</dbReference>
<keyword evidence="3" id="KW-1185">Reference proteome</keyword>
<evidence type="ECO:0000313" key="2">
    <source>
        <dbReference type="EMBL" id="GGM25726.1"/>
    </source>
</evidence>
<sequence>MAYYRYSIVATLLAATVLTGCASKPKVDDAQVLVDQKILDAARKIQAAQADLYQAGALNQARPQFPQSILENNQLVSVHWQGDALQLLNKLAHDRNVQFSFMGVRVPLPVSIDVKATPYSVVIGMLRAQIGYRANLIEEPSKIVLHYNRPQS</sequence>
<dbReference type="Gene3D" id="3.55.50.60">
    <property type="entry name" value="DotD protein"/>
    <property type="match status" value="1"/>
</dbReference>
<comment type="caution">
    <text evidence="2">The sequence shown here is derived from an EMBL/GenBank/DDBJ whole genome shotgun (WGS) entry which is preliminary data.</text>
</comment>
<dbReference type="RefSeq" id="WP_188867954.1">
    <property type="nucleotide sequence ID" value="NZ_BMNW01000011.1"/>
</dbReference>
<protein>
    <submittedName>
        <fullName evidence="2">Conjugal transfer protein TraH</fullName>
    </submittedName>
</protein>
<evidence type="ECO:0000313" key="3">
    <source>
        <dbReference type="Proteomes" id="UP000616499"/>
    </source>
</evidence>
<name>A0ABQ2H321_9PSED</name>
<dbReference type="InterPro" id="IPR031817">
    <property type="entry name" value="DotD"/>
</dbReference>
<dbReference type="Proteomes" id="UP000616499">
    <property type="component" value="Unassembled WGS sequence"/>
</dbReference>
<reference evidence="3" key="1">
    <citation type="journal article" date="2019" name="Int. J. Syst. Evol. Microbiol.">
        <title>The Global Catalogue of Microorganisms (GCM) 10K type strain sequencing project: providing services to taxonomists for standard genome sequencing and annotation.</title>
        <authorList>
            <consortium name="The Broad Institute Genomics Platform"/>
            <consortium name="The Broad Institute Genome Sequencing Center for Infectious Disease"/>
            <person name="Wu L."/>
            <person name="Ma J."/>
        </authorList>
    </citation>
    <scope>NUCLEOTIDE SEQUENCE [LARGE SCALE GENOMIC DNA]</scope>
    <source>
        <strain evidence="3">JCM 13501</strain>
    </source>
</reference>
<gene>
    <name evidence="2" type="ORF">GCM10009425_40590</name>
</gene>
<dbReference type="EMBL" id="BMNW01000011">
    <property type="protein sequence ID" value="GGM25726.1"/>
    <property type="molecule type" value="Genomic_DNA"/>
</dbReference>
<feature type="chain" id="PRO_5047439591" evidence="1">
    <location>
        <begin position="23"/>
        <end position="152"/>
    </location>
</feature>
<organism evidence="2 3">
    <name type="scientific">Pseudomonas asuensis</name>
    <dbReference type="NCBI Taxonomy" id="1825787"/>
    <lineage>
        <taxon>Bacteria</taxon>
        <taxon>Pseudomonadati</taxon>
        <taxon>Pseudomonadota</taxon>
        <taxon>Gammaproteobacteria</taxon>
        <taxon>Pseudomonadales</taxon>
        <taxon>Pseudomonadaceae</taxon>
        <taxon>Pseudomonas</taxon>
    </lineage>
</organism>
<keyword evidence="1" id="KW-0732">Signal</keyword>
<proteinExistence type="predicted"/>
<accession>A0ABQ2H321</accession>